<feature type="domain" description="DUF2828" evidence="1">
    <location>
        <begin position="95"/>
        <end position="182"/>
    </location>
</feature>
<dbReference type="InterPro" id="IPR058580">
    <property type="entry name" value="DUF2828"/>
</dbReference>
<dbReference type="InterPro" id="IPR011205">
    <property type="entry name" value="UCP015417_vWA"/>
</dbReference>
<dbReference type="InterPro" id="IPR056690">
    <property type="entry name" value="DUF7788"/>
</dbReference>
<dbReference type="OrthoDB" id="1149618at2759"/>
<evidence type="ECO:0000313" key="6">
    <source>
        <dbReference type="Proteomes" id="UP000507245"/>
    </source>
</evidence>
<proteinExistence type="predicted"/>
<dbReference type="PIRSF" id="PIRSF015417">
    <property type="entry name" value="T31B5_30_vWA"/>
    <property type="match status" value="1"/>
</dbReference>
<evidence type="ECO:0000259" key="2">
    <source>
        <dbReference type="Pfam" id="PF25043"/>
    </source>
</evidence>
<dbReference type="Proteomes" id="UP000507245">
    <property type="component" value="Unassembled WGS sequence"/>
</dbReference>
<evidence type="ECO:0000313" key="4">
    <source>
        <dbReference type="EMBL" id="CAB4311549.1"/>
    </source>
</evidence>
<reference evidence="3 5" key="2">
    <citation type="submission" date="2020-05" db="EMBL/GenBank/DDBJ databases">
        <authorList>
            <person name="Campoy J."/>
            <person name="Schneeberger K."/>
            <person name="Spophaly S."/>
        </authorList>
    </citation>
    <scope>NUCLEOTIDE SEQUENCE [LARGE SCALE GENOMIC DNA]</scope>
    <source>
        <strain evidence="3">PruArmRojPasFocal</strain>
    </source>
</reference>
<dbReference type="Pfam" id="PF11443">
    <property type="entry name" value="DUF2828"/>
    <property type="match status" value="1"/>
</dbReference>
<keyword evidence="6" id="KW-1185">Reference proteome</keyword>
<evidence type="ECO:0000313" key="3">
    <source>
        <dbReference type="EMBL" id="CAB4281139.1"/>
    </source>
</evidence>
<dbReference type="Proteomes" id="UP000507222">
    <property type="component" value="Unassembled WGS sequence"/>
</dbReference>
<protein>
    <submittedName>
        <fullName evidence="3">Uncharacterized protein</fullName>
    </submittedName>
</protein>
<dbReference type="PANTHER" id="PTHR31373">
    <property type="entry name" value="OS06G0652100 PROTEIN"/>
    <property type="match status" value="1"/>
</dbReference>
<evidence type="ECO:0000313" key="5">
    <source>
        <dbReference type="Proteomes" id="UP000507222"/>
    </source>
</evidence>
<dbReference type="EMBL" id="CAEKDK010000005">
    <property type="protein sequence ID" value="CAB4281139.1"/>
    <property type="molecule type" value="Genomic_DNA"/>
</dbReference>
<dbReference type="AlphaFoldDB" id="A0A6J5UWQ0"/>
<dbReference type="PANTHER" id="PTHR31373:SF17">
    <property type="entry name" value="OS06G0652100 PROTEIN"/>
    <property type="match status" value="1"/>
</dbReference>
<sequence length="643" mass="73008">MMIEMNKAVVPGGQVCLRVVPNPNKAAAGGRRLQNLVNVLGKGKLGGNIFISSPPPQLVAAAATTPIPIPIPRRRRLMATSNSSNADICRFFPSSSYGDPCLDLFFNSLRPDDGGYAKVCLKYLKQLLPLAWSHNPLTTLKLIFSAQTYCLRGMKFDTAVLWLHHNHPNTLLRNLHSLVNSVSYGEGLYTLVQILSNLLVQKRGGQDNDAAAHPERYDLDPDYRLLHDRVIDIFVELLKSDIDKMKHHMLKLKFLNEDDDLDDFDQLDVDGFVSAAAECCTDEYPTEGARARARARARGRVILLRESIGRRLFPLESDQSDEWERLRKEVLVPLSKYYRRQVHTDLYHREVRERCVVEKYLEEVKAAAAAEGGGNLRGGIIKLDASLPNEIIKYVRREDVREAAEVQWKAMVEDIKQGEGLGKFKNCLVVGYCSLRPKLDERYPEPAYAEAGLEILVSEVNEEPWKGKIITYSDGKYQLDLIQGHNLTSKFEFMRSVKTCWTSLVECNKEFLEVFDLILEVAVNEKLRAEQMIKKVIVFTEDLEPTDSPIWDVQYYALQSTFEAIRSKFRDKGYGDDSVPHILYFNETEQPWICTQDPGFTLLSGFSNNMFKSFLKNGGEIGPHHLMEAAIAHEEYQTLEVVD</sequence>
<dbReference type="EMBL" id="CAEKKB010000005">
    <property type="protein sequence ID" value="CAB4311549.1"/>
    <property type="molecule type" value="Genomic_DNA"/>
</dbReference>
<gene>
    <name evidence="3" type="ORF">CURHAP_LOCUS34137</name>
    <name evidence="4" type="ORF">ORAREDHAP_LOCUS33743</name>
</gene>
<reference evidence="6" key="1">
    <citation type="journal article" date="2020" name="Genome Biol.">
        <title>Gamete binning: chromosome-level and haplotype-resolved genome assembly enabled by high-throughput single-cell sequencing of gamete genomes.</title>
        <authorList>
            <person name="Campoy J.A."/>
            <person name="Sun H."/>
            <person name="Goel M."/>
            <person name="Jiao W.-B."/>
            <person name="Folz-Donahue K."/>
            <person name="Wang N."/>
            <person name="Rubio M."/>
            <person name="Liu C."/>
            <person name="Kukat C."/>
            <person name="Ruiz D."/>
            <person name="Huettel B."/>
            <person name="Schneeberger K."/>
        </authorList>
    </citation>
    <scope>NUCLEOTIDE SEQUENCE [LARGE SCALE GENOMIC DNA]</scope>
    <source>
        <strain evidence="6">cv. Rojo Pasion</strain>
    </source>
</reference>
<accession>A0A6J5UWQ0</accession>
<name>A0A6J5UWQ0_PRUAR</name>
<feature type="domain" description="DUF7788" evidence="2">
    <location>
        <begin position="441"/>
        <end position="621"/>
    </location>
</feature>
<organism evidence="3 5">
    <name type="scientific">Prunus armeniaca</name>
    <name type="common">Apricot</name>
    <name type="synonym">Armeniaca vulgaris</name>
    <dbReference type="NCBI Taxonomy" id="36596"/>
    <lineage>
        <taxon>Eukaryota</taxon>
        <taxon>Viridiplantae</taxon>
        <taxon>Streptophyta</taxon>
        <taxon>Embryophyta</taxon>
        <taxon>Tracheophyta</taxon>
        <taxon>Spermatophyta</taxon>
        <taxon>Magnoliopsida</taxon>
        <taxon>eudicotyledons</taxon>
        <taxon>Gunneridae</taxon>
        <taxon>Pentapetalae</taxon>
        <taxon>rosids</taxon>
        <taxon>fabids</taxon>
        <taxon>Rosales</taxon>
        <taxon>Rosaceae</taxon>
        <taxon>Amygdaloideae</taxon>
        <taxon>Amygdaleae</taxon>
        <taxon>Prunus</taxon>
    </lineage>
</organism>
<evidence type="ECO:0000259" key="1">
    <source>
        <dbReference type="Pfam" id="PF11443"/>
    </source>
</evidence>
<dbReference type="Pfam" id="PF25043">
    <property type="entry name" value="DUF7788"/>
    <property type="match status" value="1"/>
</dbReference>